<dbReference type="EMBL" id="CP014518">
    <property type="protein sequence ID" value="AMM34722.1"/>
    <property type="molecule type" value="Genomic_DNA"/>
</dbReference>
<feature type="domain" description="ABC transporter" evidence="3">
    <location>
        <begin position="4"/>
        <end position="259"/>
    </location>
</feature>
<dbReference type="PANTHER" id="PTHR42855:SF1">
    <property type="entry name" value="ABC TRANSPORTER DOMAIN-CONTAINING PROTEIN"/>
    <property type="match status" value="1"/>
</dbReference>
<dbReference type="InterPro" id="IPR027417">
    <property type="entry name" value="P-loop_NTPase"/>
</dbReference>
<evidence type="ECO:0000313" key="5">
    <source>
        <dbReference type="Proteomes" id="UP000070134"/>
    </source>
</evidence>
<dbReference type="Pfam" id="PF00005">
    <property type="entry name" value="ABC_tran"/>
    <property type="match status" value="2"/>
</dbReference>
<dbReference type="GO" id="GO:0005524">
    <property type="term" value="F:ATP binding"/>
    <property type="evidence" value="ECO:0007669"/>
    <property type="project" value="UniProtKB-KW"/>
</dbReference>
<dbReference type="InterPro" id="IPR051309">
    <property type="entry name" value="ABCF_ATPase"/>
</dbReference>
<dbReference type="AlphaFoldDB" id="A0A127AAL7"/>
<evidence type="ECO:0000256" key="1">
    <source>
        <dbReference type="ARBA" id="ARBA00022741"/>
    </source>
</evidence>
<reference evidence="4 5" key="1">
    <citation type="submission" date="2016-02" db="EMBL/GenBank/DDBJ databases">
        <title>Complete genome of Sinomonas atrocyanea KCTC 3377.</title>
        <authorList>
            <person name="Kim K.M."/>
        </authorList>
    </citation>
    <scope>NUCLEOTIDE SEQUENCE [LARGE SCALE GENOMIC DNA]</scope>
    <source>
        <strain evidence="4 5">KCTC 3377</strain>
    </source>
</reference>
<dbReference type="PANTHER" id="PTHR42855">
    <property type="entry name" value="ABC TRANSPORTER ATP-BINDING SUBUNIT"/>
    <property type="match status" value="1"/>
</dbReference>
<dbReference type="GO" id="GO:0016887">
    <property type="term" value="F:ATP hydrolysis activity"/>
    <property type="evidence" value="ECO:0007669"/>
    <property type="project" value="InterPro"/>
</dbReference>
<evidence type="ECO:0000256" key="2">
    <source>
        <dbReference type="ARBA" id="ARBA00022840"/>
    </source>
</evidence>
<organism evidence="4 5">
    <name type="scientific">Sinomonas atrocyanea</name>
    <dbReference type="NCBI Taxonomy" id="37927"/>
    <lineage>
        <taxon>Bacteria</taxon>
        <taxon>Bacillati</taxon>
        <taxon>Actinomycetota</taxon>
        <taxon>Actinomycetes</taxon>
        <taxon>Micrococcales</taxon>
        <taxon>Micrococcaceae</taxon>
        <taxon>Sinomonas</taxon>
    </lineage>
</organism>
<keyword evidence="5" id="KW-1185">Reference proteome</keyword>
<dbReference type="PROSITE" id="PS50893">
    <property type="entry name" value="ABC_TRANSPORTER_2"/>
    <property type="match status" value="2"/>
</dbReference>
<dbReference type="InterPro" id="IPR003593">
    <property type="entry name" value="AAA+_ATPase"/>
</dbReference>
<dbReference type="RefSeq" id="WP_066501716.1">
    <property type="nucleotide sequence ID" value="NZ_BJMO01000016.1"/>
</dbReference>
<dbReference type="SUPFAM" id="SSF52540">
    <property type="entry name" value="P-loop containing nucleoside triphosphate hydrolases"/>
    <property type="match status" value="2"/>
</dbReference>
<keyword evidence="2" id="KW-0067">ATP-binding</keyword>
<dbReference type="PATRIC" id="fig|37927.3.peg.4173"/>
<protein>
    <submittedName>
        <fullName evidence="4">ABC transporter</fullName>
    </submittedName>
</protein>
<dbReference type="Gene3D" id="3.40.50.300">
    <property type="entry name" value="P-loop containing nucleotide triphosphate hydrolases"/>
    <property type="match status" value="2"/>
</dbReference>
<keyword evidence="1" id="KW-0547">Nucleotide-binding</keyword>
<dbReference type="OrthoDB" id="3239744at2"/>
<gene>
    <name evidence="4" type="ORF">SA2016_4070</name>
</gene>
<sequence>MAHLDLSGIDYVLSDGTPLLNGVAFKVPEGSKTALIGPNGTGKTTLFKIIAGDLTPDEGVVGRSGAMGVMRQFIGQVRDDSTVRDLLLGAAPPDVAAAGRALDAAELAMMENDGEATQMAYAHAIAEWGDAGGYEWETVWDEVTMAALGVPYERAQHRAASTLSGGEQKRLVLEALFAGPDDLLLLDEPDNYLDVPGKRWLEDMLNSSRKTVFFISHDRELLNNAAGRIVTLEPGINGASAWVHGGGFASYVEARAERNARFEELRKRWDEEHAKLKELVTMYKTKAAFRSDMANRYHAAQTRLEKFLAAGPPEALPVEQNVRMRLRGGRTGKRAVVAEKLELTGLMKPFSAEIWFGDRVAVLGSNGSGKSHFLRLLALGGTDPEREHLPVSEVVIAPVAHEGTVRLGARVRPGYFAQTHSRPDLAGRTLLEILHRGDEHRSGLAREAAAGALDGYGLAGQSEQKYESLSGGQQARFQVLLLQLSGATLLLLDEPTDNLDLHSGEALERAIEAFEGTVLAVTHDRWFAKSFDRFLVFGSDGTVREASEPVWDEGRVERAR</sequence>
<dbReference type="InterPro" id="IPR003439">
    <property type="entry name" value="ABC_transporter-like_ATP-bd"/>
</dbReference>
<dbReference type="STRING" id="37927.SA2016_4070"/>
<proteinExistence type="predicted"/>
<dbReference type="SMART" id="SM00382">
    <property type="entry name" value="AAA"/>
    <property type="match status" value="2"/>
</dbReference>
<feature type="domain" description="ABC transporter" evidence="3">
    <location>
        <begin position="326"/>
        <end position="559"/>
    </location>
</feature>
<name>A0A127AAL7_9MICC</name>
<dbReference type="KEGG" id="satk:SA2016_4070"/>
<dbReference type="Proteomes" id="UP000070134">
    <property type="component" value="Chromosome"/>
</dbReference>
<evidence type="ECO:0000259" key="3">
    <source>
        <dbReference type="PROSITE" id="PS50893"/>
    </source>
</evidence>
<accession>A0A127AAL7</accession>
<evidence type="ECO:0000313" key="4">
    <source>
        <dbReference type="EMBL" id="AMM34722.1"/>
    </source>
</evidence>
<dbReference type="FunFam" id="3.40.50.300:FF:000011">
    <property type="entry name" value="Putative ABC transporter ATP-binding component"/>
    <property type="match status" value="1"/>
</dbReference>